<gene>
    <name evidence="5" type="ORF">EP073_01455</name>
</gene>
<protein>
    <recommendedName>
        <fullName evidence="2">histidine kinase</fullName>
        <ecNumber evidence="2">2.7.13.3</ecNumber>
    </recommendedName>
</protein>
<evidence type="ECO:0000256" key="1">
    <source>
        <dbReference type="ARBA" id="ARBA00000085"/>
    </source>
</evidence>
<dbReference type="SMART" id="SM00388">
    <property type="entry name" value="HisKA"/>
    <property type="match status" value="1"/>
</dbReference>
<dbReference type="AlphaFoldDB" id="A0A410JVC4"/>
<name>A0A410JVC4_9BACT</name>
<dbReference type="InterPro" id="IPR003594">
    <property type="entry name" value="HATPase_dom"/>
</dbReference>
<dbReference type="RefSeq" id="WP_128465400.1">
    <property type="nucleotide sequence ID" value="NZ_CP035108.1"/>
</dbReference>
<dbReference type="InterPro" id="IPR036097">
    <property type="entry name" value="HisK_dim/P_sf"/>
</dbReference>
<accession>A0A410JVC4</accession>
<comment type="catalytic activity">
    <reaction evidence="1">
        <text>ATP + protein L-histidine = ADP + protein N-phospho-L-histidine.</text>
        <dbReference type="EC" id="2.7.13.3"/>
    </reaction>
</comment>
<organism evidence="5 6">
    <name type="scientific">Geovibrio thiophilus</name>
    <dbReference type="NCBI Taxonomy" id="139438"/>
    <lineage>
        <taxon>Bacteria</taxon>
        <taxon>Pseudomonadati</taxon>
        <taxon>Deferribacterota</taxon>
        <taxon>Deferribacteres</taxon>
        <taxon>Deferribacterales</taxon>
        <taxon>Geovibrionaceae</taxon>
        <taxon>Geovibrio</taxon>
    </lineage>
</organism>
<dbReference type="InterPro" id="IPR004358">
    <property type="entry name" value="Sig_transdc_His_kin-like_C"/>
</dbReference>
<dbReference type="InterPro" id="IPR005467">
    <property type="entry name" value="His_kinase_dom"/>
</dbReference>
<keyword evidence="6" id="KW-1185">Reference proteome</keyword>
<dbReference type="PANTHER" id="PTHR43065:SF50">
    <property type="entry name" value="HISTIDINE KINASE"/>
    <property type="match status" value="1"/>
</dbReference>
<reference evidence="5 6" key="1">
    <citation type="submission" date="2019-01" db="EMBL/GenBank/DDBJ databases">
        <title>Geovibrio thiophilus DSM 11263, complete genome.</title>
        <authorList>
            <person name="Spring S."/>
            <person name="Bunk B."/>
            <person name="Sproer C."/>
        </authorList>
    </citation>
    <scope>NUCLEOTIDE SEQUENCE [LARGE SCALE GENOMIC DNA]</scope>
    <source>
        <strain evidence="5 6">DSM 11263</strain>
    </source>
</reference>
<dbReference type="Gene3D" id="3.30.565.10">
    <property type="entry name" value="Histidine kinase-like ATPase, C-terminal domain"/>
    <property type="match status" value="1"/>
</dbReference>
<evidence type="ECO:0000256" key="3">
    <source>
        <dbReference type="ARBA" id="ARBA00022553"/>
    </source>
</evidence>
<evidence type="ECO:0000259" key="4">
    <source>
        <dbReference type="PROSITE" id="PS50109"/>
    </source>
</evidence>
<dbReference type="InterPro" id="IPR003661">
    <property type="entry name" value="HisK_dim/P_dom"/>
</dbReference>
<dbReference type="EC" id="2.7.13.3" evidence="2"/>
<dbReference type="PROSITE" id="PS50109">
    <property type="entry name" value="HIS_KIN"/>
    <property type="match status" value="1"/>
</dbReference>
<feature type="domain" description="Histidine kinase" evidence="4">
    <location>
        <begin position="135"/>
        <end position="377"/>
    </location>
</feature>
<dbReference type="PRINTS" id="PR00344">
    <property type="entry name" value="BCTRLSENSOR"/>
</dbReference>
<dbReference type="PANTHER" id="PTHR43065">
    <property type="entry name" value="SENSOR HISTIDINE KINASE"/>
    <property type="match status" value="1"/>
</dbReference>
<dbReference type="SMART" id="SM00387">
    <property type="entry name" value="HATPase_c"/>
    <property type="match status" value="1"/>
</dbReference>
<dbReference type="InterPro" id="IPR036890">
    <property type="entry name" value="HATPase_C_sf"/>
</dbReference>
<dbReference type="Proteomes" id="UP000287502">
    <property type="component" value="Chromosome"/>
</dbReference>
<dbReference type="Gene3D" id="1.10.287.130">
    <property type="match status" value="1"/>
</dbReference>
<proteinExistence type="predicted"/>
<dbReference type="KEGG" id="gtl:EP073_01455"/>
<keyword evidence="3" id="KW-0597">Phosphoprotein</keyword>
<sequence length="385" mass="42465">MSDIWMIQNISTAENRTDEYIKDALNHFMETAGCKAEVIDRAEAGKTGSGAIYICIDERLLKITEISENFSLKDAEIFARIMELEIRERKYRQEITELKELIHRNKLCTCSQIKIPQAALFRQEKLAAIGQLSAGIAHELNNPIGFISCNFDVLKNYASEIRAFISEAGRISDSAAFEKAKSAHRIDEIISDTEDIFTESEEGFRRITGIVANLLAFARSDANRLKRGSFNNAVANTVSIAKSEFKFTAEVITEAGDLPEFIFNTGEISQVLLNILLNAVQAIKQQKKAAMGLIVIKTWEEDGFACCSIKDDGPGIKPESADRVFEPFFTTKPIGEGTGLGLNVSYDIIVNKHKGSISAENNPNGGAVFSFRIPMIDETAGSDGT</sequence>
<dbReference type="EMBL" id="CP035108">
    <property type="protein sequence ID" value="QAR32113.1"/>
    <property type="molecule type" value="Genomic_DNA"/>
</dbReference>
<dbReference type="SUPFAM" id="SSF47384">
    <property type="entry name" value="Homodimeric domain of signal transducing histidine kinase"/>
    <property type="match status" value="1"/>
</dbReference>
<dbReference type="GO" id="GO:0000155">
    <property type="term" value="F:phosphorelay sensor kinase activity"/>
    <property type="evidence" value="ECO:0007669"/>
    <property type="project" value="InterPro"/>
</dbReference>
<dbReference type="OrthoDB" id="9806995at2"/>
<dbReference type="SUPFAM" id="SSF55874">
    <property type="entry name" value="ATPase domain of HSP90 chaperone/DNA topoisomerase II/histidine kinase"/>
    <property type="match status" value="1"/>
</dbReference>
<evidence type="ECO:0000256" key="2">
    <source>
        <dbReference type="ARBA" id="ARBA00012438"/>
    </source>
</evidence>
<dbReference type="Pfam" id="PF02518">
    <property type="entry name" value="HATPase_c"/>
    <property type="match status" value="1"/>
</dbReference>
<evidence type="ECO:0000313" key="6">
    <source>
        <dbReference type="Proteomes" id="UP000287502"/>
    </source>
</evidence>
<dbReference type="CDD" id="cd00082">
    <property type="entry name" value="HisKA"/>
    <property type="match status" value="1"/>
</dbReference>
<evidence type="ECO:0000313" key="5">
    <source>
        <dbReference type="EMBL" id="QAR32113.1"/>
    </source>
</evidence>